<dbReference type="RefSeq" id="WP_139202427.1">
    <property type="nucleotide sequence ID" value="NZ_FNYC01000004.1"/>
</dbReference>
<reference evidence="2 3" key="1">
    <citation type="submission" date="2016-10" db="EMBL/GenBank/DDBJ databases">
        <authorList>
            <person name="de Groot N.N."/>
        </authorList>
    </citation>
    <scope>NUCLEOTIDE SEQUENCE [LARGE SCALE GENOMIC DNA]</scope>
    <source>
        <strain evidence="2 3">DSM 26515</strain>
    </source>
</reference>
<proteinExistence type="predicted"/>
<gene>
    <name evidence="2" type="ORF">SAMN04487997_2197</name>
</gene>
<keyword evidence="3" id="KW-1185">Reference proteome</keyword>
<dbReference type="STRING" id="529704.SAMN02927913_3033"/>
<protein>
    <submittedName>
        <fullName evidence="2">Uncharacterized protein</fullName>
    </submittedName>
</protein>
<organism evidence="2 3">
    <name type="scientific">Frateuria terrea</name>
    <dbReference type="NCBI Taxonomy" id="529704"/>
    <lineage>
        <taxon>Bacteria</taxon>
        <taxon>Pseudomonadati</taxon>
        <taxon>Pseudomonadota</taxon>
        <taxon>Gammaproteobacteria</taxon>
        <taxon>Lysobacterales</taxon>
        <taxon>Rhodanobacteraceae</taxon>
        <taxon>Frateuria</taxon>
    </lineage>
</organism>
<sequence>MISRPVLFAVALTLAAPAVLAQQQSKPPQESLPSSYIQHQQQLQRQSASIAKAVRLGNEQALRNALTNRTKLQAKLAEAWLGMGLSPQAAKTVADAYDADLAMQMHHTSLRGKSDHEVAALLQSAVASKRYMVADQLLIDYQRQS</sequence>
<feature type="chain" id="PRO_5011725860" evidence="1">
    <location>
        <begin position="22"/>
        <end position="145"/>
    </location>
</feature>
<feature type="signal peptide" evidence="1">
    <location>
        <begin position="1"/>
        <end position="21"/>
    </location>
</feature>
<accession>A0A1H6VBW8</accession>
<dbReference type="Proteomes" id="UP000199420">
    <property type="component" value="Unassembled WGS sequence"/>
</dbReference>
<evidence type="ECO:0000313" key="3">
    <source>
        <dbReference type="Proteomes" id="UP000199420"/>
    </source>
</evidence>
<dbReference type="OrthoDB" id="5959638at2"/>
<name>A0A1H6VBW8_9GAMM</name>
<evidence type="ECO:0000313" key="2">
    <source>
        <dbReference type="EMBL" id="SEJ01326.1"/>
    </source>
</evidence>
<evidence type="ECO:0000256" key="1">
    <source>
        <dbReference type="SAM" id="SignalP"/>
    </source>
</evidence>
<keyword evidence="1" id="KW-0732">Signal</keyword>
<dbReference type="AlphaFoldDB" id="A0A1H6VBW8"/>
<dbReference type="EMBL" id="FNYC01000004">
    <property type="protein sequence ID" value="SEJ01326.1"/>
    <property type="molecule type" value="Genomic_DNA"/>
</dbReference>